<evidence type="ECO:0000256" key="2">
    <source>
        <dbReference type="ARBA" id="ARBA00023239"/>
    </source>
</evidence>
<dbReference type="SUPFAM" id="SSF52096">
    <property type="entry name" value="ClpP/crotonase"/>
    <property type="match status" value="1"/>
</dbReference>
<dbReference type="Gene3D" id="1.10.12.10">
    <property type="entry name" value="Lyase 2-enoyl-coa Hydratase, Chain A, domain 2"/>
    <property type="match status" value="1"/>
</dbReference>
<dbReference type="GO" id="GO:0016836">
    <property type="term" value="F:hydro-lyase activity"/>
    <property type="evidence" value="ECO:0007669"/>
    <property type="project" value="UniProtKB-ARBA"/>
</dbReference>
<evidence type="ECO:0000313" key="3">
    <source>
        <dbReference type="EMBL" id="BAT71464.1"/>
    </source>
</evidence>
<dbReference type="Pfam" id="PF00378">
    <property type="entry name" value="ECH_1"/>
    <property type="match status" value="1"/>
</dbReference>
<evidence type="ECO:0000313" key="4">
    <source>
        <dbReference type="Proteomes" id="UP000063234"/>
    </source>
</evidence>
<dbReference type="GO" id="GO:0006635">
    <property type="term" value="P:fatty acid beta-oxidation"/>
    <property type="evidence" value="ECO:0007669"/>
    <property type="project" value="TreeGrafter"/>
</dbReference>
<dbReference type="PANTHER" id="PTHR11941">
    <property type="entry name" value="ENOYL-COA HYDRATASE-RELATED"/>
    <property type="match status" value="1"/>
</dbReference>
<dbReference type="InterPro" id="IPR001753">
    <property type="entry name" value="Enoyl-CoA_hydra/iso"/>
</dbReference>
<dbReference type="EMBL" id="AP013035">
    <property type="protein sequence ID" value="BAT71464.1"/>
    <property type="molecule type" value="Genomic_DNA"/>
</dbReference>
<dbReference type="PANTHER" id="PTHR11941:SF54">
    <property type="entry name" value="ENOYL-COA HYDRATASE, MITOCHONDRIAL"/>
    <property type="match status" value="1"/>
</dbReference>
<evidence type="ECO:0008006" key="5">
    <source>
        <dbReference type="Google" id="ProtNLM"/>
    </source>
</evidence>
<gene>
    <name evidence="3" type="ORF">TST_0658</name>
</gene>
<comment type="similarity">
    <text evidence="1">Belongs to the enoyl-CoA hydratase/isomerase family.</text>
</comment>
<reference evidence="4" key="1">
    <citation type="journal article" date="2018" name="Science">
        <title>A primordial and reversible TCA cycle in a facultatively chemolithoautotrophic thermophile.</title>
        <authorList>
            <person name="Nunoura T."/>
            <person name="Chikaraishi Y."/>
            <person name="Izaki R."/>
            <person name="Suwa T."/>
            <person name="Sato T."/>
            <person name="Harada T."/>
            <person name="Mori K."/>
            <person name="Kato Y."/>
            <person name="Miyazaki M."/>
            <person name="Shimamura S."/>
            <person name="Yanagawa K."/>
            <person name="Shuto A."/>
            <person name="Ohkouchi N."/>
            <person name="Fujita N."/>
            <person name="Takaki Y."/>
            <person name="Atomi H."/>
            <person name="Takai K."/>
        </authorList>
    </citation>
    <scope>NUCLEOTIDE SEQUENCE [LARGE SCALE GENOMIC DNA]</scope>
    <source>
        <strain evidence="4">DSM 17441 / JCM 13301 / NBRC 103674 / ABI70S6</strain>
    </source>
</reference>
<dbReference type="AlphaFoldDB" id="A0A0S3QT01"/>
<name>A0A0S3QT01_THET7</name>
<dbReference type="Proteomes" id="UP000063234">
    <property type="component" value="Chromosome"/>
</dbReference>
<keyword evidence="4" id="KW-1185">Reference proteome</keyword>
<accession>A0A0S3QT01</accession>
<dbReference type="InterPro" id="IPR014748">
    <property type="entry name" value="Enoyl-CoA_hydra_C"/>
</dbReference>
<sequence length="248" mass="27843">MTIQKRNDDCMKMLGEGVLQATLPAVAFKEISGLLCSLLDKCDCEKTRILWFNFDGEYQWNIDSDFQELKGLIGLAMQLENISCLTIATVNGKLWDSAVEFLALMDLAFATEKSDFAITKDFVPVFGGIQRFVRTCGMSIAKELFLAGQITANRLYASGFLNGVFRSAEEMLSNVQGVCEGIISRSFTAVAMTKRILETTWDVSLEAGLAMEREMFGYAFTTDDRKEGMKAFFEKRSPNFKRRGCHEL</sequence>
<dbReference type="Gene3D" id="3.90.226.10">
    <property type="entry name" value="2-enoyl-CoA Hydratase, Chain A, domain 1"/>
    <property type="match status" value="1"/>
</dbReference>
<dbReference type="STRING" id="1298851.TST_0658"/>
<protein>
    <recommendedName>
        <fullName evidence="5">Enoyl-CoA hydratase</fullName>
    </recommendedName>
</protein>
<dbReference type="InterPro" id="IPR029045">
    <property type="entry name" value="ClpP/crotonase-like_dom_sf"/>
</dbReference>
<keyword evidence="2" id="KW-0456">Lyase</keyword>
<organism evidence="3 4">
    <name type="scientific">Thermosulfidibacter takaii (strain DSM 17441 / JCM 13301 / NBRC 103674 / ABI70S6)</name>
    <dbReference type="NCBI Taxonomy" id="1298851"/>
    <lineage>
        <taxon>Bacteria</taxon>
        <taxon>Pseudomonadati</taxon>
        <taxon>Thermosulfidibacterota</taxon>
        <taxon>Thermosulfidibacteria</taxon>
        <taxon>Thermosulfidibacterales</taxon>
        <taxon>Thermosulfidibacteraceae</taxon>
    </lineage>
</organism>
<dbReference type="FunFam" id="1.10.12.10:FF:000001">
    <property type="entry name" value="Probable enoyl-CoA hydratase, mitochondrial"/>
    <property type="match status" value="1"/>
</dbReference>
<evidence type="ECO:0000256" key="1">
    <source>
        <dbReference type="ARBA" id="ARBA00005254"/>
    </source>
</evidence>
<proteinExistence type="inferred from homology"/>
<dbReference type="KEGG" id="ttk:TST_0658"/>